<dbReference type="InterPro" id="IPR017871">
    <property type="entry name" value="ABC_transporter-like_CS"/>
</dbReference>
<sequence>MASETESEKKKRISGYGTGTVESVMSVDQVAKEAQALSEQRPDAATLRGYCKGEPFVTIEGLRAGYGKMEILHEFDLVVGKGQSLCLIGPNGAGKSTILHSIFGFTNIYGGKIFVGGNDITSLSPKEKLRDAGVAYILQDNSVFPDMTVEENLLMGGYLKNRPAEAKQSADRVFEKYTRLADRRHQRAGTLSGGERRLLEISRALIMNPEVLLVDEPSIGLEPRFIDMVFEILADLQNVEGKTIVMVEQNAKKGLEFADLGYVLVSGQLALAGTGTELLENPEVGRLFLGG</sequence>
<dbReference type="InterPro" id="IPR027417">
    <property type="entry name" value="P-loop_NTPase"/>
</dbReference>
<evidence type="ECO:0000259" key="6">
    <source>
        <dbReference type="PROSITE" id="PS50893"/>
    </source>
</evidence>
<dbReference type="AlphaFoldDB" id="A0A839SUW7"/>
<name>A0A839SUW7_9PROT</name>
<organism evidence="7 8">
    <name type="scientific">Limibacillus halophilus</name>
    <dbReference type="NCBI Taxonomy" id="1579333"/>
    <lineage>
        <taxon>Bacteria</taxon>
        <taxon>Pseudomonadati</taxon>
        <taxon>Pseudomonadota</taxon>
        <taxon>Alphaproteobacteria</taxon>
        <taxon>Rhodospirillales</taxon>
        <taxon>Rhodovibrionaceae</taxon>
        <taxon>Limibacillus</taxon>
    </lineage>
</organism>
<proteinExistence type="inferred from homology"/>
<keyword evidence="3" id="KW-0547">Nucleotide-binding</keyword>
<dbReference type="PROSITE" id="PS00211">
    <property type="entry name" value="ABC_TRANSPORTER_1"/>
    <property type="match status" value="1"/>
</dbReference>
<dbReference type="GO" id="GO:0015807">
    <property type="term" value="P:L-amino acid transport"/>
    <property type="evidence" value="ECO:0007669"/>
    <property type="project" value="TreeGrafter"/>
</dbReference>
<dbReference type="PANTHER" id="PTHR43820:SF7">
    <property type="entry name" value="BRANCHED-CHAIN AMINO ACID TRANSPORT ATP-BINDING PROTEIN LIVF-RELATED"/>
    <property type="match status" value="1"/>
</dbReference>
<evidence type="ECO:0000313" key="8">
    <source>
        <dbReference type="Proteomes" id="UP000581135"/>
    </source>
</evidence>
<dbReference type="Proteomes" id="UP000581135">
    <property type="component" value="Unassembled WGS sequence"/>
</dbReference>
<dbReference type="EMBL" id="JACHXA010000004">
    <property type="protein sequence ID" value="MBB3065480.1"/>
    <property type="molecule type" value="Genomic_DNA"/>
</dbReference>
<evidence type="ECO:0000256" key="4">
    <source>
        <dbReference type="ARBA" id="ARBA00022840"/>
    </source>
</evidence>
<evidence type="ECO:0000256" key="5">
    <source>
        <dbReference type="ARBA" id="ARBA00022970"/>
    </source>
</evidence>
<dbReference type="CDD" id="cd03224">
    <property type="entry name" value="ABC_TM1139_LivF_branched"/>
    <property type="match status" value="1"/>
</dbReference>
<dbReference type="InterPro" id="IPR052156">
    <property type="entry name" value="BCAA_Transport_ATP-bd_LivF"/>
</dbReference>
<dbReference type="InterPro" id="IPR003439">
    <property type="entry name" value="ABC_transporter-like_ATP-bd"/>
</dbReference>
<keyword evidence="4 7" id="KW-0067">ATP-binding</keyword>
<dbReference type="GO" id="GO:0015658">
    <property type="term" value="F:branched-chain amino acid transmembrane transporter activity"/>
    <property type="evidence" value="ECO:0007669"/>
    <property type="project" value="TreeGrafter"/>
</dbReference>
<dbReference type="PROSITE" id="PS50893">
    <property type="entry name" value="ABC_TRANSPORTER_2"/>
    <property type="match status" value="1"/>
</dbReference>
<comment type="caution">
    <text evidence="7">The sequence shown here is derived from an EMBL/GenBank/DDBJ whole genome shotgun (WGS) entry which is preliminary data.</text>
</comment>
<dbReference type="SMART" id="SM00382">
    <property type="entry name" value="AAA"/>
    <property type="match status" value="1"/>
</dbReference>
<accession>A0A839SUW7</accession>
<dbReference type="InterPro" id="IPR003593">
    <property type="entry name" value="AAA+_ATPase"/>
</dbReference>
<evidence type="ECO:0000256" key="3">
    <source>
        <dbReference type="ARBA" id="ARBA00022741"/>
    </source>
</evidence>
<keyword evidence="2" id="KW-0813">Transport</keyword>
<gene>
    <name evidence="7" type="ORF">FHR98_001767</name>
</gene>
<comment type="similarity">
    <text evidence="1">Belongs to the ABC transporter superfamily.</text>
</comment>
<keyword evidence="8" id="KW-1185">Reference proteome</keyword>
<dbReference type="RefSeq" id="WP_183416306.1">
    <property type="nucleotide sequence ID" value="NZ_JACHXA010000004.1"/>
</dbReference>
<evidence type="ECO:0000256" key="1">
    <source>
        <dbReference type="ARBA" id="ARBA00005417"/>
    </source>
</evidence>
<dbReference type="PANTHER" id="PTHR43820">
    <property type="entry name" value="HIGH-AFFINITY BRANCHED-CHAIN AMINO ACID TRANSPORT ATP-BINDING PROTEIN LIVF"/>
    <property type="match status" value="1"/>
</dbReference>
<dbReference type="GO" id="GO:0016887">
    <property type="term" value="F:ATP hydrolysis activity"/>
    <property type="evidence" value="ECO:0007669"/>
    <property type="project" value="InterPro"/>
</dbReference>
<dbReference type="GO" id="GO:0005524">
    <property type="term" value="F:ATP binding"/>
    <property type="evidence" value="ECO:0007669"/>
    <property type="project" value="UniProtKB-KW"/>
</dbReference>
<dbReference type="Pfam" id="PF00005">
    <property type="entry name" value="ABC_tran"/>
    <property type="match status" value="1"/>
</dbReference>
<feature type="domain" description="ABC transporter" evidence="6">
    <location>
        <begin position="57"/>
        <end position="291"/>
    </location>
</feature>
<protein>
    <submittedName>
        <fullName evidence="7">Branched-chain amino acid transport system ATP-binding protein</fullName>
    </submittedName>
</protein>
<reference evidence="7 8" key="1">
    <citation type="submission" date="2020-08" db="EMBL/GenBank/DDBJ databases">
        <title>Genomic Encyclopedia of Type Strains, Phase III (KMG-III): the genomes of soil and plant-associated and newly described type strains.</title>
        <authorList>
            <person name="Whitman W."/>
        </authorList>
    </citation>
    <scope>NUCLEOTIDE SEQUENCE [LARGE SCALE GENOMIC DNA]</scope>
    <source>
        <strain evidence="7 8">CECT 8803</strain>
    </source>
</reference>
<keyword evidence="5" id="KW-0029">Amino-acid transport</keyword>
<evidence type="ECO:0000256" key="2">
    <source>
        <dbReference type="ARBA" id="ARBA00022448"/>
    </source>
</evidence>
<dbReference type="Gene3D" id="3.40.50.300">
    <property type="entry name" value="P-loop containing nucleotide triphosphate hydrolases"/>
    <property type="match status" value="1"/>
</dbReference>
<evidence type="ECO:0000313" key="7">
    <source>
        <dbReference type="EMBL" id="MBB3065480.1"/>
    </source>
</evidence>
<dbReference type="SUPFAM" id="SSF52540">
    <property type="entry name" value="P-loop containing nucleoside triphosphate hydrolases"/>
    <property type="match status" value="1"/>
</dbReference>